<dbReference type="RefSeq" id="XP_003033531.1">
    <property type="nucleotide sequence ID" value="XM_003033485.1"/>
</dbReference>
<dbReference type="Proteomes" id="UP000007431">
    <property type="component" value="Unassembled WGS sequence"/>
</dbReference>
<protein>
    <submittedName>
        <fullName evidence="2">Uncharacterized protein</fullName>
    </submittedName>
</protein>
<organism evidence="3">
    <name type="scientific">Schizophyllum commune (strain H4-8 / FGSC 9210)</name>
    <name type="common">Split gill fungus</name>
    <dbReference type="NCBI Taxonomy" id="578458"/>
    <lineage>
        <taxon>Eukaryota</taxon>
        <taxon>Fungi</taxon>
        <taxon>Dikarya</taxon>
        <taxon>Basidiomycota</taxon>
        <taxon>Agaricomycotina</taxon>
        <taxon>Agaricomycetes</taxon>
        <taxon>Agaricomycetidae</taxon>
        <taxon>Agaricales</taxon>
        <taxon>Schizophyllaceae</taxon>
        <taxon>Schizophyllum</taxon>
    </lineage>
</organism>
<dbReference type="AlphaFoldDB" id="D8Q263"/>
<dbReference type="OrthoDB" id="2899509at2759"/>
<proteinExistence type="predicted"/>
<dbReference type="HOGENOM" id="CLU_062489_0_0_1"/>
<accession>D8Q263</accession>
<dbReference type="GeneID" id="9592898"/>
<dbReference type="KEGG" id="scm:SCHCO_02746994"/>
<name>D8Q263_SCHCM</name>
<dbReference type="VEuPathDB" id="FungiDB:SCHCODRAFT_02746994"/>
<sequence>MPDFVYFERKCSISGTKSGLSVIRLMDPSTDLADATDEEMARMEWAWGMERGGLDYYLASAPNDMYLRDDIAEMFLNGDFLLLPTHKTYKDALVFREKAGYCDRGEDSSPLRPMTALGRVFRYVFIPTTDAAEELARRIPMQSLTDEDWNGGIHPRTGRPMNPHLRRYPVVESHCHLVSMCYFARIAFGLAMLHGWTVDIWDFTSCLSDLEEKWGIGRRSRSPPAPQWFVDSPMREDDDESLPESQQSGYWPLLGSKPNSLQHIPGRASLPSITDSEKSSRVLEWLKDLPQRKVLLRHSARLASTPTIPSSYASPARKIESTNVCKGFVPREEPEWSRQKGPLPTRQFTSNDWALFCFGTWLSEDGDGYTF</sequence>
<evidence type="ECO:0000256" key="1">
    <source>
        <dbReference type="SAM" id="MobiDB-lite"/>
    </source>
</evidence>
<dbReference type="EMBL" id="GL377305">
    <property type="protein sequence ID" value="EFI98628.1"/>
    <property type="molecule type" value="Genomic_DNA"/>
</dbReference>
<reference evidence="2 3" key="1">
    <citation type="journal article" date="2010" name="Nat. Biotechnol.">
        <title>Genome sequence of the model mushroom Schizophyllum commune.</title>
        <authorList>
            <person name="Ohm R.A."/>
            <person name="de Jong J.F."/>
            <person name="Lugones L.G."/>
            <person name="Aerts A."/>
            <person name="Kothe E."/>
            <person name="Stajich J.E."/>
            <person name="de Vries R.P."/>
            <person name="Record E."/>
            <person name="Levasseur A."/>
            <person name="Baker S.E."/>
            <person name="Bartholomew K.A."/>
            <person name="Coutinho P.M."/>
            <person name="Erdmann S."/>
            <person name="Fowler T.J."/>
            <person name="Gathman A.C."/>
            <person name="Lombard V."/>
            <person name="Henrissat B."/>
            <person name="Knabe N."/>
            <person name="Kuees U."/>
            <person name="Lilly W.W."/>
            <person name="Lindquist E."/>
            <person name="Lucas S."/>
            <person name="Magnuson J.K."/>
            <person name="Piumi F."/>
            <person name="Raudaskoski M."/>
            <person name="Salamov A."/>
            <person name="Schmutz J."/>
            <person name="Schwarze F.W.M.R."/>
            <person name="vanKuyk P.A."/>
            <person name="Horton J.S."/>
            <person name="Grigoriev I.V."/>
            <person name="Woesten H.A.B."/>
        </authorList>
    </citation>
    <scope>NUCLEOTIDE SEQUENCE [LARGE SCALE GENOMIC DNA]</scope>
    <source>
        <strain evidence="3">H4-8 / FGSC 9210</strain>
    </source>
</reference>
<keyword evidence="3" id="KW-1185">Reference proteome</keyword>
<feature type="region of interest" description="Disordered" evidence="1">
    <location>
        <begin position="218"/>
        <end position="249"/>
    </location>
</feature>
<gene>
    <name evidence="2" type="ORF">SCHCODRAFT_108494</name>
</gene>
<evidence type="ECO:0000313" key="3">
    <source>
        <dbReference type="Proteomes" id="UP000007431"/>
    </source>
</evidence>
<dbReference type="InParanoid" id="D8Q263"/>
<evidence type="ECO:0000313" key="2">
    <source>
        <dbReference type="EMBL" id="EFI98628.1"/>
    </source>
</evidence>
<feature type="non-terminal residue" evidence="2">
    <location>
        <position position="371"/>
    </location>
</feature>